<dbReference type="OrthoDB" id="117285at2759"/>
<comment type="caution">
    <text evidence="2">The sequence shown here is derived from an EMBL/GenBank/DDBJ whole genome shotgun (WGS) entry which is preliminary data.</text>
</comment>
<gene>
    <name evidence="2" type="ORF">Pfra01_000592600</name>
</gene>
<name>A0A9W6WV08_9STRA</name>
<evidence type="ECO:0000313" key="2">
    <source>
        <dbReference type="EMBL" id="GMF28522.1"/>
    </source>
</evidence>
<evidence type="ECO:0000313" key="3">
    <source>
        <dbReference type="Proteomes" id="UP001165121"/>
    </source>
</evidence>
<keyword evidence="3" id="KW-1185">Reference proteome</keyword>
<organism evidence="2 3">
    <name type="scientific">Phytophthora fragariaefolia</name>
    <dbReference type="NCBI Taxonomy" id="1490495"/>
    <lineage>
        <taxon>Eukaryota</taxon>
        <taxon>Sar</taxon>
        <taxon>Stramenopiles</taxon>
        <taxon>Oomycota</taxon>
        <taxon>Peronosporomycetes</taxon>
        <taxon>Peronosporales</taxon>
        <taxon>Peronosporaceae</taxon>
        <taxon>Phytophthora</taxon>
    </lineage>
</organism>
<feature type="region of interest" description="Disordered" evidence="1">
    <location>
        <begin position="427"/>
        <end position="465"/>
    </location>
</feature>
<dbReference type="EMBL" id="BSXT01000481">
    <property type="protein sequence ID" value="GMF28522.1"/>
    <property type="molecule type" value="Genomic_DNA"/>
</dbReference>
<dbReference type="Proteomes" id="UP001165121">
    <property type="component" value="Unassembled WGS sequence"/>
</dbReference>
<feature type="compositionally biased region" description="Polar residues" evidence="1">
    <location>
        <begin position="439"/>
        <end position="448"/>
    </location>
</feature>
<sequence>MSNTTKRTIRIATRKNGLSSSCWNGRRNRKLETWGETDLDAATAVSFKHMDDCWSLLTCKQCGGQRHPSERCMRPPLMSSTWIQENVVGIGNITHHTNGNVRLNSMKLNNRRTILLLEVSIVDTTCAGEAGYRINTSVAQDCVGIDNETYQTIGRSRIKVALAVNLVYVMDLWVGDLSGQQAILGMNFMAPAGVRIDSADETAYLPDAVGLVDRKKAVERCEAPASVSEVETRDRSRTDGRYTSGTGAAIISTSVGNARPDVGHNSWKLTPQWGGGHQRIVFRGPSGSSDPTRDDTKNGKIWPLKPVRTKKMRNRLKLLRDHSQIARLTRLQREFYVVGMKSWDDQSRHGQAETPVEGEGPLTVEPIGPPVAGKQGEEKADDTGFFIEGSELFAEELEREMTMLPDMPLTAETKIEGSERWETDWSYAGRSRERAGTTPADNLETTTLYDRERKCPATGGNRSGL</sequence>
<accession>A0A9W6WV08</accession>
<proteinExistence type="predicted"/>
<dbReference type="AlphaFoldDB" id="A0A9W6WV08"/>
<protein>
    <submittedName>
        <fullName evidence="2">Unnamed protein product</fullName>
    </submittedName>
</protein>
<evidence type="ECO:0000256" key="1">
    <source>
        <dbReference type="SAM" id="MobiDB-lite"/>
    </source>
</evidence>
<reference evidence="2" key="1">
    <citation type="submission" date="2023-04" db="EMBL/GenBank/DDBJ databases">
        <title>Phytophthora fragariaefolia NBRC 109709.</title>
        <authorList>
            <person name="Ichikawa N."/>
            <person name="Sato H."/>
            <person name="Tonouchi N."/>
        </authorList>
    </citation>
    <scope>NUCLEOTIDE SEQUENCE</scope>
    <source>
        <strain evidence="2">NBRC 109709</strain>
    </source>
</reference>